<evidence type="ECO:0000313" key="5">
    <source>
        <dbReference type="Proteomes" id="UP000323075"/>
    </source>
</evidence>
<dbReference type="Proteomes" id="UP000323075">
    <property type="component" value="Unassembled WGS sequence"/>
</dbReference>
<gene>
    <name evidence="3" type="ORF">APQ99_00952</name>
    <name evidence="2" type="ORF">HBSAL_00910</name>
</gene>
<reference evidence="2" key="3">
    <citation type="journal article" name="MicrobiologyOpen">
        <title>Whole-genome comparison between the type strain of Halobacterium salinarum (DSM 3754(T)) and the laboratory strains R1 and NRC-1.</title>
        <authorList>
            <person name="Pfeiffer F."/>
            <person name="Losensky G."/>
            <person name="Marchfelder A."/>
            <person name="Habermann B."/>
            <person name="Dyall-Smith M."/>
        </authorList>
    </citation>
    <scope>NUCLEOTIDE SEQUENCE</scope>
    <source>
        <strain evidence="2">91-R6</strain>
    </source>
</reference>
<evidence type="ECO:0000256" key="1">
    <source>
        <dbReference type="SAM" id="MobiDB-lite"/>
    </source>
</evidence>
<feature type="compositionally biased region" description="Basic and acidic residues" evidence="1">
    <location>
        <begin position="23"/>
        <end position="32"/>
    </location>
</feature>
<dbReference type="RefSeq" id="WP_136361004.1">
    <property type="nucleotide sequence ID" value="NZ_VRYN01000001.1"/>
</dbReference>
<evidence type="ECO:0000313" key="4">
    <source>
        <dbReference type="Proteomes" id="UP000296216"/>
    </source>
</evidence>
<dbReference type="AlphaFoldDB" id="A0A4D6GQF7"/>
<sequence length="305" mass="31503">MHRRPFLSRLCLGAVAATAGCLSRRDDRDHSATSRTRSTGTDASPPPSADRTRVAAGDTARRTVGTGSLDAGGLRRPARIAFTNPTSEPHDGTLTISRRGERVLDEPVTLAADASLVASLTDLGAYTARVSGPTLRGKQTATLLPGAFTCNATSTAITVQDDATLSSTRVSTRMACPGVVTDNVAAGDTATETVGAAGAGGDYALRLRNATAASWTTRLRVDTDSTPRFDGVYTLAPDSTAVVRLRDRRAYTASMRVLGTEATATARVTPADFDCPSAATRVSIDAAGSLSVARDPSASCPTSSV</sequence>
<reference evidence="2 4" key="1">
    <citation type="journal article" date="2019" name="Microbiol. Resour. Announc.">
        <title>The Genome Sequence of the Halobacterium salinarum Type Strain Is Closely Related to That of Laboratory Strains NRC-1 and R1.</title>
        <authorList>
            <person name="Pfeiffer F."/>
            <person name="Marchfelder A."/>
            <person name="Habermann B."/>
            <person name="Dyall-Smith M.L."/>
        </authorList>
    </citation>
    <scope>NUCLEOTIDE SEQUENCE [LARGE SCALE GENOMIC DNA]</scope>
    <source>
        <strain evidence="2">91-R6</strain>
        <strain evidence="4">ATCC 33171 / DSM 3754 / JCM 8978 / NBRC 102687 / NCIMB 764 / 91-R6</strain>
    </source>
</reference>
<evidence type="ECO:0000313" key="3">
    <source>
        <dbReference type="EMBL" id="TYO82423.1"/>
    </source>
</evidence>
<reference evidence="3 5" key="2">
    <citation type="submission" date="2019-07" db="EMBL/GenBank/DDBJ databases">
        <title>Genomic Encyclopedia of Archaeal and Bacterial Type Strains, Phase II (KMG-II): from individual species to whole genera.</title>
        <authorList>
            <person name="Goeker M."/>
        </authorList>
    </citation>
    <scope>NUCLEOTIDE SEQUENCE [LARGE SCALE GENOMIC DNA]</scope>
    <source>
        <strain evidence="3 5">DSM 3754</strain>
    </source>
</reference>
<proteinExistence type="predicted"/>
<feature type="region of interest" description="Disordered" evidence="1">
    <location>
        <begin position="23"/>
        <end position="99"/>
    </location>
</feature>
<dbReference type="Proteomes" id="UP000296216">
    <property type="component" value="Chromosome"/>
</dbReference>
<feature type="compositionally biased region" description="Polar residues" evidence="1">
    <location>
        <begin position="33"/>
        <end position="42"/>
    </location>
</feature>
<accession>A0A4D6GQF7</accession>
<name>A0A4D6GQF7_HALS9</name>
<dbReference type="EMBL" id="VRYN01000001">
    <property type="protein sequence ID" value="TYO82423.1"/>
    <property type="molecule type" value="Genomic_DNA"/>
</dbReference>
<evidence type="ECO:0000313" key="2">
    <source>
        <dbReference type="EMBL" id="QCC43929.1"/>
    </source>
</evidence>
<organism evidence="2 4">
    <name type="scientific">Halobacterium salinarum (strain ATCC 33171 / DSM 3754 / JCM 8978 / NBRC 102687 / NCIMB 764 / 91-R6)</name>
    <dbReference type="NCBI Taxonomy" id="2597657"/>
    <lineage>
        <taxon>Archaea</taxon>
        <taxon>Methanobacteriati</taxon>
        <taxon>Methanobacteriota</taxon>
        <taxon>Stenosarchaea group</taxon>
        <taxon>Halobacteria</taxon>
        <taxon>Halobacteriales</taxon>
        <taxon>Halobacteriaceae</taxon>
        <taxon>Halobacterium</taxon>
    </lineage>
</organism>
<dbReference type="PROSITE" id="PS51257">
    <property type="entry name" value="PROKAR_LIPOPROTEIN"/>
    <property type="match status" value="1"/>
</dbReference>
<protein>
    <submittedName>
        <fullName evidence="2">Uncharacterized protein</fullName>
    </submittedName>
</protein>
<dbReference type="GeneID" id="39854056"/>
<dbReference type="EMBL" id="CP038631">
    <property type="protein sequence ID" value="QCC43929.1"/>
    <property type="molecule type" value="Genomic_DNA"/>
</dbReference>